<dbReference type="Proteomes" id="UP000005013">
    <property type="component" value="Chromosome"/>
</dbReference>
<dbReference type="KEGG" id="hcm:HCD_07215"/>
<dbReference type="AlphaFoldDB" id="I0EU17"/>
<protein>
    <submittedName>
        <fullName evidence="1">Uncharacterized protein</fullName>
    </submittedName>
</protein>
<evidence type="ECO:0000313" key="1">
    <source>
        <dbReference type="EMBL" id="AFI06436.1"/>
    </source>
</evidence>
<reference evidence="1 2" key="1">
    <citation type="journal article" date="2013" name="PLoS ONE">
        <title>Sequence Divergence and Conservation in Genomes ofHelicobacter cetorum Strains from a Dolphin and a Whale.</title>
        <authorList>
            <person name="Kersulyte D."/>
            <person name="Rossi M."/>
            <person name="Berg D.E."/>
        </authorList>
    </citation>
    <scope>NUCLEOTIDE SEQUENCE [LARGE SCALE GENOMIC DNA]</scope>
    <source>
        <strain evidence="1 2">MIT 99-5656</strain>
    </source>
</reference>
<proteinExistence type="predicted"/>
<gene>
    <name evidence="1" type="ordered locus">HCD_07215</name>
</gene>
<dbReference type="STRING" id="1163745.HCD_07215"/>
<dbReference type="HOGENOM" id="CLU_2897990_0_0_7"/>
<sequence length="62" mass="7525">MRLYPIKVNYGIFKSCAQKFLKLKNQKIFETDFLKKIKSSFQKIFKIKNQKIFETKMLSCRN</sequence>
<organism evidence="1 2">
    <name type="scientific">Helicobacter cetorum (strain ATCC BAA-540 / CCUG 52418 / MIT 99-5656)</name>
    <dbReference type="NCBI Taxonomy" id="1163745"/>
    <lineage>
        <taxon>Bacteria</taxon>
        <taxon>Pseudomonadati</taxon>
        <taxon>Campylobacterota</taxon>
        <taxon>Epsilonproteobacteria</taxon>
        <taxon>Campylobacterales</taxon>
        <taxon>Helicobacteraceae</taxon>
        <taxon>Helicobacter</taxon>
    </lineage>
</organism>
<keyword evidence="2" id="KW-1185">Reference proteome</keyword>
<evidence type="ECO:0000313" key="2">
    <source>
        <dbReference type="Proteomes" id="UP000005013"/>
    </source>
</evidence>
<accession>I0EU17</accession>
<dbReference type="PATRIC" id="fig|1163745.3.peg.1523"/>
<name>I0EU17_HELCM</name>
<dbReference type="EMBL" id="CP003481">
    <property type="protein sequence ID" value="AFI06436.1"/>
    <property type="molecule type" value="Genomic_DNA"/>
</dbReference>